<reference evidence="1 2" key="1">
    <citation type="submission" date="2024-01" db="EMBL/GenBank/DDBJ databases">
        <title>A telomere-to-telomere, gap-free genome of sweet tea (Lithocarpus litseifolius).</title>
        <authorList>
            <person name="Zhou J."/>
        </authorList>
    </citation>
    <scope>NUCLEOTIDE SEQUENCE [LARGE SCALE GENOMIC DNA]</scope>
    <source>
        <strain evidence="1">Zhou-2022a</strain>
        <tissue evidence="1">Leaf</tissue>
    </source>
</reference>
<dbReference type="GO" id="GO:0019464">
    <property type="term" value="P:glycine decarboxylation via glycine cleavage system"/>
    <property type="evidence" value="ECO:0007669"/>
    <property type="project" value="InterPro"/>
</dbReference>
<dbReference type="PANTHER" id="PTHR11715:SF3">
    <property type="entry name" value="GLYCINE CLEAVAGE SYSTEM H PROTEIN-RELATED"/>
    <property type="match status" value="1"/>
</dbReference>
<dbReference type="GO" id="GO:0005739">
    <property type="term" value="C:mitochondrion"/>
    <property type="evidence" value="ECO:0007669"/>
    <property type="project" value="TreeGrafter"/>
</dbReference>
<gene>
    <name evidence="1" type="ORF">SO802_029573</name>
</gene>
<dbReference type="GO" id="GO:0005960">
    <property type="term" value="C:glycine cleavage complex"/>
    <property type="evidence" value="ECO:0007669"/>
    <property type="project" value="InterPro"/>
</dbReference>
<dbReference type="Proteomes" id="UP001459277">
    <property type="component" value="Unassembled WGS sequence"/>
</dbReference>
<proteinExistence type="predicted"/>
<comment type="caution">
    <text evidence="1">The sequence shown here is derived from an EMBL/GenBank/DDBJ whole genome shotgun (WGS) entry which is preliminary data.</text>
</comment>
<dbReference type="AlphaFoldDB" id="A0AAW2BTR6"/>
<evidence type="ECO:0008006" key="3">
    <source>
        <dbReference type="Google" id="ProtNLM"/>
    </source>
</evidence>
<accession>A0AAW2BTR6</accession>
<organism evidence="1 2">
    <name type="scientific">Lithocarpus litseifolius</name>
    <dbReference type="NCBI Taxonomy" id="425828"/>
    <lineage>
        <taxon>Eukaryota</taxon>
        <taxon>Viridiplantae</taxon>
        <taxon>Streptophyta</taxon>
        <taxon>Embryophyta</taxon>
        <taxon>Tracheophyta</taxon>
        <taxon>Spermatophyta</taxon>
        <taxon>Magnoliopsida</taxon>
        <taxon>eudicotyledons</taxon>
        <taxon>Gunneridae</taxon>
        <taxon>Pentapetalae</taxon>
        <taxon>rosids</taxon>
        <taxon>fabids</taxon>
        <taxon>Fagales</taxon>
        <taxon>Fagaceae</taxon>
        <taxon>Lithocarpus</taxon>
    </lineage>
</organism>
<evidence type="ECO:0000313" key="1">
    <source>
        <dbReference type="EMBL" id="KAK9989334.1"/>
    </source>
</evidence>
<keyword evidence="2" id="KW-1185">Reference proteome</keyword>
<dbReference type="PANTHER" id="PTHR11715">
    <property type="entry name" value="GLYCINE CLEAVAGE SYSTEM H PROTEIN"/>
    <property type="match status" value="1"/>
</dbReference>
<dbReference type="Gene3D" id="2.40.50.100">
    <property type="match status" value="1"/>
</dbReference>
<name>A0AAW2BTR6_9ROSI</name>
<dbReference type="InterPro" id="IPR033753">
    <property type="entry name" value="GCV_H/Fam206"/>
</dbReference>
<protein>
    <recommendedName>
        <fullName evidence="3">Glycine cleavage system H protein</fullName>
    </recommendedName>
</protein>
<dbReference type="GO" id="GO:0009249">
    <property type="term" value="P:protein lipoylation"/>
    <property type="evidence" value="ECO:0007669"/>
    <property type="project" value="TreeGrafter"/>
</dbReference>
<sequence length="79" mass="8815">MASRAASCLRISVFHRRFASVVKDLKYPDSHEWINVEGNSDTVGITGHAQDYLGDVVYVELLEMRAPVCCITGQQLWCG</sequence>
<evidence type="ECO:0000313" key="2">
    <source>
        <dbReference type="Proteomes" id="UP001459277"/>
    </source>
</evidence>
<dbReference type="Pfam" id="PF01597">
    <property type="entry name" value="GCV_H"/>
    <property type="match status" value="1"/>
</dbReference>
<dbReference type="InterPro" id="IPR002930">
    <property type="entry name" value="GCV_H"/>
</dbReference>
<dbReference type="EMBL" id="JAZDWU010000010">
    <property type="protein sequence ID" value="KAK9989334.1"/>
    <property type="molecule type" value="Genomic_DNA"/>
</dbReference>
<dbReference type="SUPFAM" id="SSF51230">
    <property type="entry name" value="Single hybrid motif"/>
    <property type="match status" value="1"/>
</dbReference>
<dbReference type="InterPro" id="IPR011053">
    <property type="entry name" value="Single_hybrid_motif"/>
</dbReference>